<proteinExistence type="predicted"/>
<dbReference type="InterPro" id="IPR011330">
    <property type="entry name" value="Glyco_hydro/deAcase_b/a-brl"/>
</dbReference>
<evidence type="ECO:0000313" key="1">
    <source>
        <dbReference type="EMBL" id="MBY5958153.1"/>
    </source>
</evidence>
<accession>A0A953L9Z3</accession>
<evidence type="ECO:0000313" key="2">
    <source>
        <dbReference type="Proteomes" id="UP000753961"/>
    </source>
</evidence>
<dbReference type="AlphaFoldDB" id="A0A953L9Z3"/>
<reference evidence="1" key="1">
    <citation type="submission" date="2021-06" db="EMBL/GenBank/DDBJ databases">
        <title>44 bacteria genomes isolated from Dapeng, Shenzhen.</title>
        <authorList>
            <person name="Zheng W."/>
            <person name="Yu S."/>
            <person name="Huang Y."/>
        </authorList>
    </citation>
    <scope>NUCLEOTIDE SEQUENCE</scope>
    <source>
        <strain evidence="1">DP5N28-2</strain>
    </source>
</reference>
<name>A0A953L9Z3_9BACT</name>
<organism evidence="1 2">
    <name type="scientific">Membranihabitans marinus</name>
    <dbReference type="NCBI Taxonomy" id="1227546"/>
    <lineage>
        <taxon>Bacteria</taxon>
        <taxon>Pseudomonadati</taxon>
        <taxon>Bacteroidota</taxon>
        <taxon>Saprospiria</taxon>
        <taxon>Saprospirales</taxon>
        <taxon>Saprospiraceae</taxon>
        <taxon>Membranihabitans</taxon>
    </lineage>
</organism>
<gene>
    <name evidence="1" type="ORF">KUV50_08435</name>
</gene>
<dbReference type="PANTHER" id="PTHR30292:SF0">
    <property type="entry name" value="5-OXOPROLINASE SUBUNIT A"/>
    <property type="match status" value="1"/>
</dbReference>
<dbReference type="Proteomes" id="UP000753961">
    <property type="component" value="Unassembled WGS sequence"/>
</dbReference>
<keyword evidence="2" id="KW-1185">Reference proteome</keyword>
<dbReference type="SUPFAM" id="SSF88713">
    <property type="entry name" value="Glycoside hydrolase/deacetylase"/>
    <property type="match status" value="1"/>
</dbReference>
<protein>
    <submittedName>
        <fullName evidence="1">LamB/YcsF family protein</fullName>
    </submittedName>
</protein>
<dbReference type="RefSeq" id="WP_222579684.1">
    <property type="nucleotide sequence ID" value="NZ_JAHVHU010000007.1"/>
</dbReference>
<dbReference type="InterPro" id="IPR005501">
    <property type="entry name" value="LamB/YcsF/PxpA-like"/>
</dbReference>
<dbReference type="GO" id="GO:0005975">
    <property type="term" value="P:carbohydrate metabolic process"/>
    <property type="evidence" value="ECO:0007669"/>
    <property type="project" value="InterPro"/>
</dbReference>
<dbReference type="Pfam" id="PF03746">
    <property type="entry name" value="LamB_YcsF"/>
    <property type="match status" value="1"/>
</dbReference>
<dbReference type="NCBIfam" id="NF003814">
    <property type="entry name" value="PRK05406.1-3"/>
    <property type="match status" value="1"/>
</dbReference>
<dbReference type="EMBL" id="JAHVHU010000007">
    <property type="protein sequence ID" value="MBY5958153.1"/>
    <property type="molecule type" value="Genomic_DNA"/>
</dbReference>
<dbReference type="Gene3D" id="3.20.20.370">
    <property type="entry name" value="Glycoside hydrolase/deacetylase"/>
    <property type="match status" value="1"/>
</dbReference>
<comment type="caution">
    <text evidence="1">The sequence shown here is derived from an EMBL/GenBank/DDBJ whole genome shotgun (WGS) entry which is preliminary data.</text>
</comment>
<dbReference type="CDD" id="cd10787">
    <property type="entry name" value="LamB_YcsF_like"/>
    <property type="match status" value="1"/>
</dbReference>
<dbReference type="PANTHER" id="PTHR30292">
    <property type="entry name" value="UNCHARACTERIZED PROTEIN YBGL-RELATED"/>
    <property type="match status" value="1"/>
</dbReference>
<sequence length="254" mass="28383">MAKYRIDVNCDMGEIAYEEAPHLIRLLDFISSCNVATGFHAGDPHTILQTIRQAHQRNVAIGVHPSYPDRPGFGRISMDQSESELYASLYYQTSALSGLCSSVGARLQHLKLHGALYHDAHHKEKVAQVVIRFLLDWPYPLLLYGQKGSLLEKRAREEGIVYIAEEFLDRRYNSDGTLVARNHDKAIISDPDEAVAQAINIIKGNRIKTVDDAHILLEAQTICIHGDHSYALTLAQQLHASLDRENIVLTPPGL</sequence>